<feature type="compositionally biased region" description="Basic and acidic residues" evidence="1">
    <location>
        <begin position="1"/>
        <end position="12"/>
    </location>
</feature>
<accession>A0AA38F8L9</accession>
<feature type="non-terminal residue" evidence="2">
    <location>
        <position position="64"/>
    </location>
</feature>
<dbReference type="AlphaFoldDB" id="A0AA38F8L9"/>
<organism evidence="2 3">
    <name type="scientific">Taxus chinensis</name>
    <name type="common">Chinese yew</name>
    <name type="synonym">Taxus wallichiana var. chinensis</name>
    <dbReference type="NCBI Taxonomy" id="29808"/>
    <lineage>
        <taxon>Eukaryota</taxon>
        <taxon>Viridiplantae</taxon>
        <taxon>Streptophyta</taxon>
        <taxon>Embryophyta</taxon>
        <taxon>Tracheophyta</taxon>
        <taxon>Spermatophyta</taxon>
        <taxon>Pinopsida</taxon>
        <taxon>Pinidae</taxon>
        <taxon>Conifers II</taxon>
        <taxon>Cupressales</taxon>
        <taxon>Taxaceae</taxon>
        <taxon>Taxus</taxon>
    </lineage>
</organism>
<proteinExistence type="predicted"/>
<sequence>LKEGDAHGRGGKWDCMWGRGPAQDGSRWPVRAVERGWGATRGLRVQGWRMAGKPGGWGAAGIEG</sequence>
<keyword evidence="3" id="KW-1185">Reference proteome</keyword>
<feature type="non-terminal residue" evidence="2">
    <location>
        <position position="1"/>
    </location>
</feature>
<evidence type="ECO:0000256" key="1">
    <source>
        <dbReference type="SAM" id="MobiDB-lite"/>
    </source>
</evidence>
<comment type="caution">
    <text evidence="2">The sequence shown here is derived from an EMBL/GenBank/DDBJ whole genome shotgun (WGS) entry which is preliminary data.</text>
</comment>
<gene>
    <name evidence="2" type="ORF">KI387_042154</name>
</gene>
<evidence type="ECO:0000313" key="2">
    <source>
        <dbReference type="EMBL" id="KAH9292660.1"/>
    </source>
</evidence>
<name>A0AA38F8L9_TAXCH</name>
<dbReference type="EMBL" id="JAHRHJ020002667">
    <property type="protein sequence ID" value="KAH9292660.1"/>
    <property type="molecule type" value="Genomic_DNA"/>
</dbReference>
<feature type="region of interest" description="Disordered" evidence="1">
    <location>
        <begin position="1"/>
        <end position="27"/>
    </location>
</feature>
<dbReference type="Proteomes" id="UP000824469">
    <property type="component" value="Unassembled WGS sequence"/>
</dbReference>
<reference evidence="2 3" key="1">
    <citation type="journal article" date="2021" name="Nat. Plants">
        <title>The Taxus genome provides insights into paclitaxel biosynthesis.</title>
        <authorList>
            <person name="Xiong X."/>
            <person name="Gou J."/>
            <person name="Liao Q."/>
            <person name="Li Y."/>
            <person name="Zhou Q."/>
            <person name="Bi G."/>
            <person name="Li C."/>
            <person name="Du R."/>
            <person name="Wang X."/>
            <person name="Sun T."/>
            <person name="Guo L."/>
            <person name="Liang H."/>
            <person name="Lu P."/>
            <person name="Wu Y."/>
            <person name="Zhang Z."/>
            <person name="Ro D.K."/>
            <person name="Shang Y."/>
            <person name="Huang S."/>
            <person name="Yan J."/>
        </authorList>
    </citation>
    <scope>NUCLEOTIDE SEQUENCE [LARGE SCALE GENOMIC DNA]</scope>
    <source>
        <strain evidence="2">Ta-2019</strain>
    </source>
</reference>
<evidence type="ECO:0000313" key="3">
    <source>
        <dbReference type="Proteomes" id="UP000824469"/>
    </source>
</evidence>
<protein>
    <submittedName>
        <fullName evidence="2">Uncharacterized protein</fullName>
    </submittedName>
</protein>